<dbReference type="EMBL" id="UOGA01000200">
    <property type="protein sequence ID" value="VAX21418.1"/>
    <property type="molecule type" value="Genomic_DNA"/>
</dbReference>
<evidence type="ECO:0008006" key="2">
    <source>
        <dbReference type="Google" id="ProtNLM"/>
    </source>
</evidence>
<reference evidence="1" key="1">
    <citation type="submission" date="2018-06" db="EMBL/GenBank/DDBJ databases">
        <authorList>
            <person name="Zhirakovskaya E."/>
        </authorList>
    </citation>
    <scope>NUCLEOTIDE SEQUENCE</scope>
</reference>
<sequence>MKLVNIVVEQHGDNIFIAYPVGVDAVIVGQGETEETAADDAVNALEYHQNVFGHDGMKYLPIEVTLTEVETT</sequence>
<protein>
    <recommendedName>
        <fullName evidence="2">HicB-like antitoxin of toxin-antitoxin system domain-containing protein</fullName>
    </recommendedName>
</protein>
<accession>A0A3B1CBV4</accession>
<evidence type="ECO:0000313" key="1">
    <source>
        <dbReference type="EMBL" id="VAX21418.1"/>
    </source>
</evidence>
<proteinExistence type="predicted"/>
<organism evidence="1">
    <name type="scientific">hydrothermal vent metagenome</name>
    <dbReference type="NCBI Taxonomy" id="652676"/>
    <lineage>
        <taxon>unclassified sequences</taxon>
        <taxon>metagenomes</taxon>
        <taxon>ecological metagenomes</taxon>
    </lineage>
</organism>
<gene>
    <name evidence="1" type="ORF">MNBD_NITROSPINAE04-1874</name>
</gene>
<dbReference type="AlphaFoldDB" id="A0A3B1CBV4"/>
<name>A0A3B1CBV4_9ZZZZ</name>